<dbReference type="EMBL" id="OW240924">
    <property type="protein sequence ID" value="CAH2327336.1"/>
    <property type="molecule type" value="Genomic_DNA"/>
</dbReference>
<name>A0AAD1TL45_PELCU</name>
<proteinExistence type="predicted"/>
<dbReference type="Proteomes" id="UP001295444">
    <property type="component" value="Chromosome 13"/>
</dbReference>
<dbReference type="PANTHER" id="PTHR35818:SF1">
    <property type="entry name" value="CILIA- AND FLAGELLA-ASSOCIATED PROTEIN 141"/>
    <property type="match status" value="1"/>
</dbReference>
<dbReference type="AlphaFoldDB" id="A0AAD1TL45"/>
<accession>A0AAD1TL45</accession>
<keyword evidence="2" id="KW-1185">Reference proteome</keyword>
<dbReference type="InterPro" id="IPR029375">
    <property type="entry name" value="CFAP141"/>
</dbReference>
<dbReference type="Pfam" id="PF15104">
    <property type="entry name" value="CFAP141"/>
    <property type="match status" value="1"/>
</dbReference>
<reference evidence="1" key="1">
    <citation type="submission" date="2022-03" db="EMBL/GenBank/DDBJ databases">
        <authorList>
            <person name="Alioto T."/>
            <person name="Alioto T."/>
            <person name="Gomez Garrido J."/>
        </authorList>
    </citation>
    <scope>NUCLEOTIDE SEQUENCE</scope>
</reference>
<dbReference type="PANTHER" id="PTHR35818">
    <property type="entry name" value="C1ORF189"/>
    <property type="match status" value="1"/>
</dbReference>
<evidence type="ECO:0000313" key="1">
    <source>
        <dbReference type="EMBL" id="CAH2327336.1"/>
    </source>
</evidence>
<sequence length="169" mass="19584">MQRRAPPCPWTEEHENIARMQKLRCAQTKQEIKMANKELVLVRRAALKRLLKEEQEQYSKELNSQGKCFHTQRFISSRLASHYRPPVLGHRNTQLYLHKMPDDCAVAVPFCPAKQAQPLSSFLDRFDHLCAAFRKSLQAMQEVEAGHGDHGCNLILHHVVSQQEFLEQV</sequence>
<organism evidence="1 2">
    <name type="scientific">Pelobates cultripes</name>
    <name type="common">Western spadefoot toad</name>
    <dbReference type="NCBI Taxonomy" id="61616"/>
    <lineage>
        <taxon>Eukaryota</taxon>
        <taxon>Metazoa</taxon>
        <taxon>Chordata</taxon>
        <taxon>Craniata</taxon>
        <taxon>Vertebrata</taxon>
        <taxon>Euteleostomi</taxon>
        <taxon>Amphibia</taxon>
        <taxon>Batrachia</taxon>
        <taxon>Anura</taxon>
        <taxon>Pelobatoidea</taxon>
        <taxon>Pelobatidae</taxon>
        <taxon>Pelobates</taxon>
    </lineage>
</organism>
<protein>
    <submittedName>
        <fullName evidence="1">Uncharacterized protein</fullName>
    </submittedName>
</protein>
<evidence type="ECO:0000313" key="2">
    <source>
        <dbReference type="Proteomes" id="UP001295444"/>
    </source>
</evidence>
<gene>
    <name evidence="1" type="ORF">PECUL_23A036683</name>
</gene>